<dbReference type="PRINTS" id="PR00032">
    <property type="entry name" value="HTHARAC"/>
</dbReference>
<reference evidence="5" key="1">
    <citation type="submission" date="2020-10" db="EMBL/GenBank/DDBJ databases">
        <authorList>
            <person name="Castelo-Branco R."/>
            <person name="Eusebio N."/>
            <person name="Adriana R."/>
            <person name="Vieira A."/>
            <person name="Brugerolle De Fraissinette N."/>
            <person name="Rezende De Castro R."/>
            <person name="Schneider M.P."/>
            <person name="Vasconcelos V."/>
            <person name="Leao P.N."/>
        </authorList>
    </citation>
    <scope>NUCLEOTIDE SEQUENCE</scope>
    <source>
        <strain evidence="5">LEGE 07310</strain>
    </source>
</reference>
<name>A0A8J7DC50_9CYAN</name>
<evidence type="ECO:0000256" key="1">
    <source>
        <dbReference type="ARBA" id="ARBA00023015"/>
    </source>
</evidence>
<keyword evidence="2" id="KW-0238">DNA-binding</keyword>
<evidence type="ECO:0000313" key="6">
    <source>
        <dbReference type="Proteomes" id="UP000636505"/>
    </source>
</evidence>
<sequence>MTLFLSVPEALSQHPQAEQTRSIRQPWTIPLIDAAGKSQGYRQSVDLRPGLNVLIDDYTLQDDLVVDYGEDEPCDPYQYLESSFMLSGHNRREEIQPAHNFFLAKWRCSDGCQVHWQAGERVLKFDIHINADLFETFVGEQFDALPPLLRQIAQNPQPSQHRFRHVQPTTTAMQSAIHQILHCPYQGLTRWLYLEGKVIELIALRLDQIREAPEARALLCMTGDRRDRLYQARDILLSRLDNPPSVLELAREVGLNHNKLKQGFRQVFGTTVFGYSQLCRLEKARQLLYEGHLTVAAVASEVGYANAAKFASAFKRKFGITPSACRSGEKLR</sequence>
<dbReference type="Pfam" id="PF12833">
    <property type="entry name" value="HTH_18"/>
    <property type="match status" value="1"/>
</dbReference>
<dbReference type="InterPro" id="IPR018060">
    <property type="entry name" value="HTH_AraC"/>
</dbReference>
<evidence type="ECO:0000256" key="3">
    <source>
        <dbReference type="ARBA" id="ARBA00023163"/>
    </source>
</evidence>
<keyword evidence="3" id="KW-0804">Transcription</keyword>
<keyword evidence="1" id="KW-0805">Transcription regulation</keyword>
<proteinExistence type="predicted"/>
<accession>A0A8J7DC50</accession>
<comment type="caution">
    <text evidence="5">The sequence shown here is derived from an EMBL/GenBank/DDBJ whole genome shotgun (WGS) entry which is preliminary data.</text>
</comment>
<dbReference type="PROSITE" id="PS00041">
    <property type="entry name" value="HTH_ARAC_FAMILY_1"/>
    <property type="match status" value="1"/>
</dbReference>
<dbReference type="PROSITE" id="PS01124">
    <property type="entry name" value="HTH_ARAC_FAMILY_2"/>
    <property type="match status" value="1"/>
</dbReference>
<dbReference type="InterPro" id="IPR018062">
    <property type="entry name" value="HTH_AraC-typ_CS"/>
</dbReference>
<evidence type="ECO:0000256" key="2">
    <source>
        <dbReference type="ARBA" id="ARBA00023125"/>
    </source>
</evidence>
<evidence type="ECO:0000313" key="5">
    <source>
        <dbReference type="EMBL" id="MBE9077288.1"/>
    </source>
</evidence>
<organism evidence="5 6">
    <name type="scientific">Vasconcelosia minhoensis LEGE 07310</name>
    <dbReference type="NCBI Taxonomy" id="915328"/>
    <lineage>
        <taxon>Bacteria</taxon>
        <taxon>Bacillati</taxon>
        <taxon>Cyanobacteriota</taxon>
        <taxon>Cyanophyceae</taxon>
        <taxon>Nodosilineales</taxon>
        <taxon>Cymatolegaceae</taxon>
        <taxon>Vasconcelosia</taxon>
        <taxon>Vasconcelosia minhoensis</taxon>
    </lineage>
</organism>
<evidence type="ECO:0000259" key="4">
    <source>
        <dbReference type="PROSITE" id="PS01124"/>
    </source>
</evidence>
<dbReference type="AlphaFoldDB" id="A0A8J7DC50"/>
<dbReference type="RefSeq" id="WP_193905951.1">
    <property type="nucleotide sequence ID" value="NZ_JADEXG010000015.1"/>
</dbReference>
<dbReference type="InterPro" id="IPR020449">
    <property type="entry name" value="Tscrpt_reg_AraC-type_HTH"/>
</dbReference>
<dbReference type="Proteomes" id="UP000636505">
    <property type="component" value="Unassembled WGS sequence"/>
</dbReference>
<dbReference type="SMART" id="SM00342">
    <property type="entry name" value="HTH_ARAC"/>
    <property type="match status" value="1"/>
</dbReference>
<dbReference type="EMBL" id="JADEXG010000015">
    <property type="protein sequence ID" value="MBE9077288.1"/>
    <property type="molecule type" value="Genomic_DNA"/>
</dbReference>
<keyword evidence="6" id="KW-1185">Reference proteome</keyword>
<protein>
    <submittedName>
        <fullName evidence="5">Helix-turn-helix transcriptional regulator</fullName>
    </submittedName>
</protein>
<dbReference type="InterPro" id="IPR053142">
    <property type="entry name" value="PchR_regulatory_protein"/>
</dbReference>
<dbReference type="SUPFAM" id="SSF46689">
    <property type="entry name" value="Homeodomain-like"/>
    <property type="match status" value="2"/>
</dbReference>
<dbReference type="PANTHER" id="PTHR47893">
    <property type="entry name" value="REGULATORY PROTEIN PCHR"/>
    <property type="match status" value="1"/>
</dbReference>
<dbReference type="Gene3D" id="1.10.10.60">
    <property type="entry name" value="Homeodomain-like"/>
    <property type="match status" value="2"/>
</dbReference>
<dbReference type="GO" id="GO:0043565">
    <property type="term" value="F:sequence-specific DNA binding"/>
    <property type="evidence" value="ECO:0007669"/>
    <property type="project" value="InterPro"/>
</dbReference>
<gene>
    <name evidence="5" type="ORF">IQ241_08260</name>
</gene>
<dbReference type="InterPro" id="IPR009057">
    <property type="entry name" value="Homeodomain-like_sf"/>
</dbReference>
<dbReference type="PANTHER" id="PTHR47893:SF1">
    <property type="entry name" value="REGULATORY PROTEIN PCHR"/>
    <property type="match status" value="1"/>
</dbReference>
<feature type="domain" description="HTH araC/xylS-type" evidence="4">
    <location>
        <begin position="230"/>
        <end position="328"/>
    </location>
</feature>
<dbReference type="GO" id="GO:0003700">
    <property type="term" value="F:DNA-binding transcription factor activity"/>
    <property type="evidence" value="ECO:0007669"/>
    <property type="project" value="InterPro"/>
</dbReference>